<reference evidence="3 4" key="1">
    <citation type="journal article" date="2016" name="Front. Microbiol.">
        <title>Comprehensive Phylogenetic Analysis of Bovine Non-aureus Staphylococci Species Based on Whole-Genome Sequencing.</title>
        <authorList>
            <person name="Naushad S."/>
            <person name="Barkema H.W."/>
            <person name="Luby C."/>
            <person name="Condas L.A."/>
            <person name="Nobrega D.B."/>
            <person name="Carson D.A."/>
            <person name="De Buck J."/>
        </authorList>
    </citation>
    <scope>NUCLEOTIDE SEQUENCE [LARGE SCALE GENOMIC DNA]</scope>
    <source>
        <strain evidence="1 3">SNUC 1409</strain>
        <strain evidence="2 4">SNUC 4143</strain>
    </source>
</reference>
<evidence type="ECO:0000313" key="4">
    <source>
        <dbReference type="Proteomes" id="UP000243350"/>
    </source>
</evidence>
<comment type="caution">
    <text evidence="2">The sequence shown here is derived from an EMBL/GenBank/DDBJ whole genome shotgun (WGS) entry which is preliminary data.</text>
</comment>
<protein>
    <submittedName>
        <fullName evidence="2">DUF1433 domain-containing protein</fullName>
    </submittedName>
</protein>
<name>A0A2K4DF64_9STAP</name>
<accession>A0A2K4DF64</accession>
<keyword evidence="3" id="KW-1185">Reference proteome</keyword>
<dbReference type="Proteomes" id="UP000243350">
    <property type="component" value="Unassembled WGS sequence"/>
</dbReference>
<dbReference type="AlphaFoldDB" id="A0A2K4DF64"/>
<sequence>MDGYYISGYINNNKNLAFTVGMRSTENFNLMVI</sequence>
<dbReference type="RefSeq" id="WP_103167613.1">
    <property type="nucleotide sequence ID" value="NZ_JAHCOY010000006.1"/>
</dbReference>
<dbReference type="EMBL" id="PYZI01000007">
    <property type="protein sequence ID" value="PTF13885.1"/>
    <property type="molecule type" value="Genomic_DNA"/>
</dbReference>
<reference evidence="2" key="3">
    <citation type="submission" date="2018-03" db="EMBL/GenBank/DDBJ databases">
        <authorList>
            <person name="Keele B.F."/>
        </authorList>
    </citation>
    <scope>NUCLEOTIDE SEQUENCE</scope>
    <source>
        <strain evidence="2">SNUC 4143</strain>
    </source>
</reference>
<dbReference type="GeneID" id="300413817"/>
<organism evidence="2 4">
    <name type="scientific">Staphylococcus devriesei</name>
    <dbReference type="NCBI Taxonomy" id="586733"/>
    <lineage>
        <taxon>Bacteria</taxon>
        <taxon>Bacillati</taxon>
        <taxon>Bacillota</taxon>
        <taxon>Bacilli</taxon>
        <taxon>Bacillales</taxon>
        <taxon>Staphylococcaceae</taxon>
        <taxon>Staphylococcus</taxon>
    </lineage>
</organism>
<dbReference type="InterPro" id="IPR009881">
    <property type="entry name" value="DUF1433"/>
</dbReference>
<dbReference type="Pfam" id="PF07252">
    <property type="entry name" value="DUF1433"/>
    <property type="match status" value="1"/>
</dbReference>
<evidence type="ECO:0000313" key="1">
    <source>
        <dbReference type="EMBL" id="PTF13885.1"/>
    </source>
</evidence>
<proteinExistence type="predicted"/>
<evidence type="ECO:0000313" key="3">
    <source>
        <dbReference type="Proteomes" id="UP000242088"/>
    </source>
</evidence>
<gene>
    <name evidence="1" type="ORF">BUY47_07405</name>
    <name evidence="2" type="ORF">BUY48_06940</name>
</gene>
<dbReference type="Gene3D" id="3.10.450.130">
    <property type="entry name" value="folded 79 residue fragment of lin0334 like domains"/>
    <property type="match status" value="1"/>
</dbReference>
<reference evidence="1" key="2">
    <citation type="submission" date="2018-03" db="EMBL/GenBank/DDBJ databases">
        <authorList>
            <person name="Naushad S."/>
        </authorList>
    </citation>
    <scope>NUCLEOTIDE SEQUENCE</scope>
    <source>
        <strain evidence="1">SNUC 1409</strain>
    </source>
</reference>
<evidence type="ECO:0000313" key="2">
    <source>
        <dbReference type="EMBL" id="PTF14841.1"/>
    </source>
</evidence>
<dbReference type="Proteomes" id="UP000242088">
    <property type="component" value="Unassembled WGS sequence"/>
</dbReference>
<dbReference type="EMBL" id="PYZH01000035">
    <property type="protein sequence ID" value="PTF14841.1"/>
    <property type="molecule type" value="Genomic_DNA"/>
</dbReference>